<accession>A0A128F6K6</accession>
<sequence length="171" mass="19285">MNVLVRNASLQDVSNIAQIHVDAWIQTYEGLIPEDYIKAQTLEKREALWRKIISKNLAHVLVAEQNHSLIGFASFGQDVDSPTPNSYELTSIYLLPQATGRGVGKALYSECEKRLQHLQAESVSLWVLDTNHRAINFYNKLGFEATGKSNKERSGNITLNDLEMVKRLDIS</sequence>
<dbReference type="EC" id="2.3.1.189" evidence="4"/>
<dbReference type="InterPro" id="IPR016181">
    <property type="entry name" value="Acyl_CoA_acyltransferase"/>
</dbReference>
<dbReference type="Gene3D" id="3.40.630.30">
    <property type="match status" value="1"/>
</dbReference>
<protein>
    <submittedName>
        <fullName evidence="4">Mycothiol acetyltransferase</fullName>
        <ecNumber evidence="4">2.3.1.189</ecNumber>
    </submittedName>
</protein>
<gene>
    <name evidence="4" type="primary">mshD_4</name>
    <name evidence="4" type="ORF">GCE9029_03225</name>
</gene>
<dbReference type="RefSeq" id="WP_062664669.1">
    <property type="nucleotide sequence ID" value="NZ_FIZX01000002.1"/>
</dbReference>
<keyword evidence="5" id="KW-1185">Reference proteome</keyword>
<dbReference type="InterPro" id="IPR000182">
    <property type="entry name" value="GNAT_dom"/>
</dbReference>
<dbReference type="InterPro" id="IPR050832">
    <property type="entry name" value="Bact_Acetyltransf"/>
</dbReference>
<dbReference type="GO" id="GO:0035447">
    <property type="term" value="F:mycothiol synthase activity"/>
    <property type="evidence" value="ECO:0007669"/>
    <property type="project" value="UniProtKB-EC"/>
</dbReference>
<dbReference type="SUPFAM" id="SSF55729">
    <property type="entry name" value="Acyl-CoA N-acyltransferases (Nat)"/>
    <property type="match status" value="1"/>
</dbReference>
<evidence type="ECO:0000313" key="5">
    <source>
        <dbReference type="Proteomes" id="UP000071641"/>
    </source>
</evidence>
<feature type="domain" description="N-acetyltransferase" evidence="3">
    <location>
        <begin position="3"/>
        <end position="169"/>
    </location>
</feature>
<dbReference type="Proteomes" id="UP000071641">
    <property type="component" value="Unassembled WGS sequence"/>
</dbReference>
<dbReference type="CDD" id="cd04301">
    <property type="entry name" value="NAT_SF"/>
    <property type="match status" value="1"/>
</dbReference>
<dbReference type="Pfam" id="PF00583">
    <property type="entry name" value="Acetyltransf_1"/>
    <property type="match status" value="1"/>
</dbReference>
<evidence type="ECO:0000256" key="1">
    <source>
        <dbReference type="ARBA" id="ARBA00022679"/>
    </source>
</evidence>
<organism evidence="4 5">
    <name type="scientific">Grimontia celer</name>
    <dbReference type="NCBI Taxonomy" id="1796497"/>
    <lineage>
        <taxon>Bacteria</taxon>
        <taxon>Pseudomonadati</taxon>
        <taxon>Pseudomonadota</taxon>
        <taxon>Gammaproteobacteria</taxon>
        <taxon>Vibrionales</taxon>
        <taxon>Vibrionaceae</taxon>
        <taxon>Grimontia</taxon>
    </lineage>
</organism>
<evidence type="ECO:0000256" key="2">
    <source>
        <dbReference type="ARBA" id="ARBA00023315"/>
    </source>
</evidence>
<dbReference type="PROSITE" id="PS51186">
    <property type="entry name" value="GNAT"/>
    <property type="match status" value="1"/>
</dbReference>
<dbReference type="EMBL" id="FIZX01000002">
    <property type="protein sequence ID" value="CZF82429.1"/>
    <property type="molecule type" value="Genomic_DNA"/>
</dbReference>
<dbReference type="PANTHER" id="PTHR43877">
    <property type="entry name" value="AMINOALKYLPHOSPHONATE N-ACETYLTRANSFERASE-RELATED-RELATED"/>
    <property type="match status" value="1"/>
</dbReference>
<keyword evidence="2 4" id="KW-0012">Acyltransferase</keyword>
<dbReference type="STRING" id="1796497.GCE9029_03225"/>
<name>A0A128F6K6_9GAMM</name>
<reference evidence="5" key="1">
    <citation type="submission" date="2016-02" db="EMBL/GenBank/DDBJ databases">
        <authorList>
            <person name="Rodrigo-Torres Lidia"/>
            <person name="Arahal R.David."/>
        </authorList>
    </citation>
    <scope>NUCLEOTIDE SEQUENCE [LARGE SCALE GENOMIC DNA]</scope>
    <source>
        <strain evidence="5">CECT 9029</strain>
    </source>
</reference>
<dbReference type="AlphaFoldDB" id="A0A128F6K6"/>
<keyword evidence="1 4" id="KW-0808">Transferase</keyword>
<dbReference type="OrthoDB" id="5292888at2"/>
<proteinExistence type="predicted"/>
<evidence type="ECO:0000313" key="4">
    <source>
        <dbReference type="EMBL" id="CZF82429.1"/>
    </source>
</evidence>
<evidence type="ECO:0000259" key="3">
    <source>
        <dbReference type="PROSITE" id="PS51186"/>
    </source>
</evidence>